<dbReference type="NCBIfam" id="NF006043">
    <property type="entry name" value="PRK08186.1"/>
    <property type="match status" value="1"/>
</dbReference>
<dbReference type="InterPro" id="IPR036928">
    <property type="entry name" value="AS_sf"/>
</dbReference>
<reference evidence="3 4" key="1">
    <citation type="journal article" date="2021" name="Genome Biol. Evol.">
        <title>Complete Genome Sequencing of a Novel Gloeobacter Species from a Waterfall Cave in Mexico.</title>
        <authorList>
            <person name="Saw J.H."/>
            <person name="Cardona T."/>
            <person name="Montejano G."/>
        </authorList>
    </citation>
    <scope>NUCLEOTIDE SEQUENCE [LARGE SCALE GENOMIC DNA]</scope>
    <source>
        <strain evidence="3">MG652769</strain>
    </source>
</reference>
<dbReference type="Gene3D" id="1.20.58.1700">
    <property type="match status" value="1"/>
</dbReference>
<evidence type="ECO:0000259" key="2">
    <source>
        <dbReference type="Pfam" id="PF21986"/>
    </source>
</evidence>
<dbReference type="PANTHER" id="PTHR11895">
    <property type="entry name" value="TRANSAMIDASE"/>
    <property type="match status" value="1"/>
</dbReference>
<dbReference type="SUPFAM" id="SSF75304">
    <property type="entry name" value="Amidase signature (AS) enzymes"/>
    <property type="match status" value="1"/>
</dbReference>
<dbReference type="InterPro" id="IPR023631">
    <property type="entry name" value="Amidase_dom"/>
</dbReference>
<dbReference type="Gene3D" id="3.10.490.10">
    <property type="entry name" value="Gamma-glutamyl cyclotransferase-like"/>
    <property type="match status" value="1"/>
</dbReference>
<accession>A0ABY3PJ63</accession>
<evidence type="ECO:0000259" key="1">
    <source>
        <dbReference type="Pfam" id="PF01425"/>
    </source>
</evidence>
<dbReference type="PANTHER" id="PTHR11895:SF169">
    <property type="entry name" value="GLUTAMYL-TRNA(GLN) AMIDOTRANSFERASE"/>
    <property type="match status" value="1"/>
</dbReference>
<keyword evidence="4" id="KW-1185">Reference proteome</keyword>
<dbReference type="NCBIfam" id="TIGR02713">
    <property type="entry name" value="allophanate_hyd"/>
    <property type="match status" value="1"/>
</dbReference>
<dbReference type="EMBL" id="CP063845">
    <property type="protein sequence ID" value="UFP93668.1"/>
    <property type="molecule type" value="Genomic_DNA"/>
</dbReference>
<gene>
    <name evidence="3" type="primary">atzF</name>
    <name evidence="3" type="ORF">ISF26_18050</name>
</gene>
<dbReference type="Gene3D" id="3.90.1300.10">
    <property type="entry name" value="Amidase signature (AS) domain"/>
    <property type="match status" value="1"/>
</dbReference>
<protein>
    <submittedName>
        <fullName evidence="3">Allophanate hydrolase</fullName>
        <ecNumber evidence="3">3.5.1.54</ecNumber>
    </submittedName>
</protein>
<proteinExistence type="predicted"/>
<evidence type="ECO:0000313" key="3">
    <source>
        <dbReference type="EMBL" id="UFP93668.1"/>
    </source>
</evidence>
<dbReference type="Pfam" id="PF21986">
    <property type="entry name" value="AH_C"/>
    <property type="match status" value="1"/>
</dbReference>
<dbReference type="InterPro" id="IPR014085">
    <property type="entry name" value="Allophanate_hydrolase"/>
</dbReference>
<sequence length="608" mass="63749">MPSLSWSLDLRALAARYRSGEATPAGVVAEVYERISRYADPAVWIHPLPMERVLEAARTLAGRDPAALPLYGVPFAVKDNLDLAGVPTTAGCPGFAYRPERTAPVIERLMAAGAIPVGKTNLDQFATGLVGTRTPYGVCRNPFDHRYLPGGSSAGSAVAVAAGLVSFALGSDTAGSGRVPAAFTNTVGLKPTRGLLSTGGLVPAVRSLDCVSIFALTCEDAEAVLSVAAGFDPDDPFSRRAPAVETPSLDCLRVGVPEADYLEFFGDRAAQGRYREALARLEALGCELLTIDFGPFAETARMLYGGPWVAERLAAVGDFLEREPESVHPVVYEIIAGGARYDAVSAYKAAYRLAGLRRLSEGQWQQMDVLAIPTTGTIYTVAEVERDPIALNANLGLYTNFVNLLDLCALAVPSGPGKAGLPTGITFVAPAWQETLLCRLGGIFHPWPGATLGATGHPVPTPEPIAARADHGIQIAVVGAHLSGQPLNHQLTELGGALVRACRTAAHYRLFALVGEKVPKPGLVRTDNGNGAAIALEVWKLPAEGFGRFVANIPPPLGIGTLLLEDGEQVKGFLCESYALAGAPEITGFGGWRAYLAANGSSAGIAHG</sequence>
<dbReference type="RefSeq" id="WP_230840718.1">
    <property type="nucleotide sequence ID" value="NZ_CP063845.1"/>
</dbReference>
<organism evidence="3 4">
    <name type="scientific">Gloeobacter morelensis MG652769</name>
    <dbReference type="NCBI Taxonomy" id="2781736"/>
    <lineage>
        <taxon>Bacteria</taxon>
        <taxon>Bacillati</taxon>
        <taxon>Cyanobacteriota</taxon>
        <taxon>Cyanophyceae</taxon>
        <taxon>Gloeobacterales</taxon>
        <taxon>Gloeobacteraceae</taxon>
        <taxon>Gloeobacter</taxon>
        <taxon>Gloeobacter morelensis</taxon>
    </lineage>
</organism>
<keyword evidence="3" id="KW-0378">Hydrolase</keyword>
<evidence type="ECO:0000313" key="4">
    <source>
        <dbReference type="Proteomes" id="UP001054846"/>
    </source>
</evidence>
<dbReference type="EC" id="3.5.1.54" evidence="3"/>
<dbReference type="GO" id="GO:0004039">
    <property type="term" value="F:allophanate hydrolase activity"/>
    <property type="evidence" value="ECO:0007669"/>
    <property type="project" value="UniProtKB-EC"/>
</dbReference>
<dbReference type="InterPro" id="IPR053844">
    <property type="entry name" value="AH_C"/>
</dbReference>
<dbReference type="Pfam" id="PF01425">
    <property type="entry name" value="Amidase"/>
    <property type="match status" value="1"/>
</dbReference>
<feature type="domain" description="Allophanate hydrolase C-terminal" evidence="2">
    <location>
        <begin position="473"/>
        <end position="597"/>
    </location>
</feature>
<name>A0ABY3PJ63_9CYAN</name>
<feature type="domain" description="Amidase" evidence="1">
    <location>
        <begin position="27"/>
        <end position="438"/>
    </location>
</feature>
<dbReference type="Proteomes" id="UP001054846">
    <property type="component" value="Chromosome"/>
</dbReference>
<dbReference type="InterPro" id="IPR000120">
    <property type="entry name" value="Amidase"/>
</dbReference>